<keyword evidence="3" id="KW-1185">Reference proteome</keyword>
<evidence type="ECO:0000313" key="2">
    <source>
        <dbReference type="EMBL" id="CDT67171.1"/>
    </source>
</evidence>
<dbReference type="Proteomes" id="UP000049495">
    <property type="component" value="Unassembled WGS sequence"/>
</dbReference>
<dbReference type="EMBL" id="CCJX01000166">
    <property type="protein sequence ID" value="CDT67171.1"/>
    <property type="molecule type" value="Genomic_DNA"/>
</dbReference>
<name>A0A822N1L3_9VIBR</name>
<protein>
    <submittedName>
        <fullName evidence="1">Uncharacterized protein</fullName>
    </submittedName>
</protein>
<reference evidence="4" key="2">
    <citation type="submission" date="2014-06" db="EMBL/GenBank/DDBJ databases">
        <authorList>
            <person name="Le Roux Frederique"/>
        </authorList>
    </citation>
    <scope>NUCLEOTIDE SEQUENCE [LARGE SCALE GENOMIC DNA]</scope>
    <source>
        <strain evidence="4">J5-5</strain>
    </source>
</reference>
<gene>
    <name evidence="2" type="ORF">VCR4J5_780109</name>
    <name evidence="1" type="ORF">VCR5J5_240229</name>
</gene>
<dbReference type="EMBL" id="CCJV01000083">
    <property type="protein sequence ID" value="CDT31633.1"/>
    <property type="molecule type" value="Genomic_DNA"/>
</dbReference>
<accession>A0A822N1L3</accession>
<evidence type="ECO:0000313" key="3">
    <source>
        <dbReference type="Proteomes" id="UP000049077"/>
    </source>
</evidence>
<organism evidence="1 4">
    <name type="scientific">Vibrio crassostreae</name>
    <dbReference type="NCBI Taxonomy" id="246167"/>
    <lineage>
        <taxon>Bacteria</taxon>
        <taxon>Pseudomonadati</taxon>
        <taxon>Pseudomonadota</taxon>
        <taxon>Gammaproteobacteria</taxon>
        <taxon>Vibrionales</taxon>
        <taxon>Vibrionaceae</taxon>
        <taxon>Vibrio</taxon>
    </lineage>
</organism>
<reference evidence="1 3" key="1">
    <citation type="submission" date="2014-06" db="EMBL/GenBank/DDBJ databases">
        <authorList>
            <person name="Le Roux F."/>
        </authorList>
    </citation>
    <scope>NUCLEOTIDE SEQUENCE</scope>
    <source>
        <strain evidence="2 3">J5-4</strain>
        <strain evidence="1">J5-5</strain>
    </source>
</reference>
<evidence type="ECO:0000313" key="1">
    <source>
        <dbReference type="EMBL" id="CDT31633.1"/>
    </source>
</evidence>
<sequence length="42" mass="5040">MSLFACERVKIQRLNVDDIGVKWGDWVYEKHGAEKKHRVLRK</sequence>
<evidence type="ECO:0000313" key="4">
    <source>
        <dbReference type="Proteomes" id="UP000049495"/>
    </source>
</evidence>
<proteinExistence type="predicted"/>
<dbReference type="Proteomes" id="UP000049077">
    <property type="component" value="Unassembled WGS sequence"/>
</dbReference>
<comment type="caution">
    <text evidence="1">The sequence shown here is derived from an EMBL/GenBank/DDBJ whole genome shotgun (WGS) entry which is preliminary data.</text>
</comment>
<dbReference type="AlphaFoldDB" id="A0A822N1L3"/>